<evidence type="ECO:0000313" key="3">
    <source>
        <dbReference type="RefSeq" id="XP_018321255.1"/>
    </source>
</evidence>
<sequence>MDIEEKQCIFPPIVSPRKLKYTGTYSFKKSSGKEESEITLKHALFEMDATFHELQRSFDDFKYELENGIKKSKALEKYTGLIEEIHNEVPLLQGKDIENSSTIGECKKLKEHSGGKGRKIITYTDWFKREMETGKDEERFSKEYEKTIKKELQVIYQLDKQIKEVEKSFKEMKEENTLCGKWEVIQNLSKNSNYQSGSKLFKRFRNMEVDELGYECESKYDHLEEETVLQPVRDFKEIERAEKPNEEETETKSEQNRSVQEIHENKTTEESKEDTVIEHKSKNDDSQKSYCQSFIHRNIELAKSYSTVSVPLTDEEKSRLETLLSEIDENEDVVNPYQLEQLNSSCNQQMCTADKSKVKTKERHSLQTENDEARVFPNAFRLSDEDQKALNEIERKLSGISGTKSTLKLDEEAEIEEKILEDEKHGKLWKHEQLQLRLDQIEQRLANLTAIEANDGITNPQNENGDDLEPSTTTSDNSSTHEKNDTS</sequence>
<evidence type="ECO:0000256" key="1">
    <source>
        <dbReference type="SAM" id="MobiDB-lite"/>
    </source>
</evidence>
<dbReference type="Proteomes" id="UP000192223">
    <property type="component" value="Unplaced"/>
</dbReference>
<protein>
    <submittedName>
        <fullName evidence="3">J protein JJJ1-like</fullName>
    </submittedName>
</protein>
<gene>
    <name evidence="3" type="primary">LOC108734272</name>
</gene>
<feature type="compositionally biased region" description="Basic and acidic residues" evidence="1">
    <location>
        <begin position="239"/>
        <end position="287"/>
    </location>
</feature>
<keyword evidence="2" id="KW-1185">Reference proteome</keyword>
<name>A0A1W4WMH8_AGRPL</name>
<dbReference type="KEGG" id="apln:108734272"/>
<organism evidence="2 3">
    <name type="scientific">Agrilus planipennis</name>
    <name type="common">Emerald ash borer</name>
    <name type="synonym">Agrilus marcopoli</name>
    <dbReference type="NCBI Taxonomy" id="224129"/>
    <lineage>
        <taxon>Eukaryota</taxon>
        <taxon>Metazoa</taxon>
        <taxon>Ecdysozoa</taxon>
        <taxon>Arthropoda</taxon>
        <taxon>Hexapoda</taxon>
        <taxon>Insecta</taxon>
        <taxon>Pterygota</taxon>
        <taxon>Neoptera</taxon>
        <taxon>Endopterygota</taxon>
        <taxon>Coleoptera</taxon>
        <taxon>Polyphaga</taxon>
        <taxon>Elateriformia</taxon>
        <taxon>Buprestoidea</taxon>
        <taxon>Buprestidae</taxon>
        <taxon>Agrilinae</taxon>
        <taxon>Agrilus</taxon>
    </lineage>
</organism>
<reference evidence="3" key="1">
    <citation type="submission" date="2025-08" db="UniProtKB">
        <authorList>
            <consortium name="RefSeq"/>
        </authorList>
    </citation>
    <scope>IDENTIFICATION</scope>
    <source>
        <tissue evidence="3">Entire body</tissue>
    </source>
</reference>
<dbReference type="GeneID" id="108734272"/>
<dbReference type="AlphaFoldDB" id="A0A1W4WMH8"/>
<evidence type="ECO:0000313" key="2">
    <source>
        <dbReference type="Proteomes" id="UP000192223"/>
    </source>
</evidence>
<proteinExistence type="predicted"/>
<dbReference type="OrthoDB" id="6774983at2759"/>
<accession>A0A1W4WMH8</accession>
<dbReference type="Pfam" id="PF15554">
    <property type="entry name" value="FSIP1"/>
    <property type="match status" value="1"/>
</dbReference>
<feature type="region of interest" description="Disordered" evidence="1">
    <location>
        <begin position="452"/>
        <end position="487"/>
    </location>
</feature>
<feature type="region of interest" description="Disordered" evidence="1">
    <location>
        <begin position="239"/>
        <end position="288"/>
    </location>
</feature>
<dbReference type="InterPro" id="IPR026246">
    <property type="entry name" value="Fsip1"/>
</dbReference>
<dbReference type="RefSeq" id="XP_018321255.1">
    <property type="nucleotide sequence ID" value="XM_018465753.1"/>
</dbReference>
<dbReference type="InParanoid" id="A0A1W4WMH8"/>